<dbReference type="KEGG" id="dde:Dde_0971"/>
<dbReference type="EMBL" id="CP000112">
    <property type="protein sequence ID" value="ABB37772.1"/>
    <property type="molecule type" value="Genomic_DNA"/>
</dbReference>
<proteinExistence type="predicted"/>
<dbReference type="Proteomes" id="UP000002710">
    <property type="component" value="Chromosome"/>
</dbReference>
<sequence length="175" mass="18887">MREHDGDPASLIFHDVPPELTRLAVLQKAIGGGPVCDSGAAAVLGALSMPEVAQRSHRHGITVVNVGNSHVVAFLVYRERVYGVYEHHTGMLDTAALLHDLTEFRRAWLPDEQVRACGGHGCMFNTIPEEAESFRPTFVLGPRRAMLEGQGQFIAPAGDMMLAGCFGMLHGLGLS</sequence>
<name>Q313X4_OLEA2</name>
<reference evidence="1 2" key="1">
    <citation type="journal article" date="2011" name="J. Bacteriol.">
        <title>Complete genome sequence and updated annotation of Desulfovibrio alaskensis G20.</title>
        <authorList>
            <person name="Hauser L.J."/>
            <person name="Land M.L."/>
            <person name="Brown S.D."/>
            <person name="Larimer F."/>
            <person name="Keller K.L."/>
            <person name="Rapp-Giles B.J."/>
            <person name="Price M.N."/>
            <person name="Lin M."/>
            <person name="Bruce D.C."/>
            <person name="Detter J.C."/>
            <person name="Tapia R."/>
            <person name="Han C.S."/>
            <person name="Goodwin L.A."/>
            <person name="Cheng J.F."/>
            <person name="Pitluck S."/>
            <person name="Copeland A."/>
            <person name="Lucas S."/>
            <person name="Nolan M."/>
            <person name="Lapidus A.L."/>
            <person name="Palumbo A.V."/>
            <person name="Wall J.D."/>
        </authorList>
    </citation>
    <scope>NUCLEOTIDE SEQUENCE [LARGE SCALE GENOMIC DNA]</scope>
    <source>
        <strain evidence="2">ATCC BAA 1058 / DSM 17464 / G20</strain>
    </source>
</reference>
<dbReference type="HOGENOM" id="CLU_1530157_0_0_7"/>
<dbReference type="STRING" id="207559.Dde_0971"/>
<dbReference type="eggNOG" id="COG4012">
    <property type="taxonomic scope" value="Bacteria"/>
</dbReference>
<dbReference type="AlphaFoldDB" id="Q313X4"/>
<organism evidence="1 2">
    <name type="scientific">Oleidesulfovibrio alaskensis (strain ATCC BAA-1058 / DSM 17464 / G20)</name>
    <name type="common">Desulfovibrio alaskensis</name>
    <dbReference type="NCBI Taxonomy" id="207559"/>
    <lineage>
        <taxon>Bacteria</taxon>
        <taxon>Pseudomonadati</taxon>
        <taxon>Thermodesulfobacteriota</taxon>
        <taxon>Desulfovibrionia</taxon>
        <taxon>Desulfovibrionales</taxon>
        <taxon>Desulfovibrionaceae</taxon>
        <taxon>Oleidesulfovibrio</taxon>
    </lineage>
</organism>
<keyword evidence="2" id="KW-1185">Reference proteome</keyword>
<evidence type="ECO:0000313" key="2">
    <source>
        <dbReference type="Proteomes" id="UP000002710"/>
    </source>
</evidence>
<dbReference type="InterPro" id="IPR014846">
    <property type="entry name" value="DUF1786_pyruvate_format-lyase"/>
</dbReference>
<dbReference type="Pfam" id="PF08735">
    <property type="entry name" value="DUF1786"/>
    <property type="match status" value="1"/>
</dbReference>
<accession>Q313X4</accession>
<protein>
    <submittedName>
        <fullName evidence="1">Uncharacterized protein</fullName>
    </submittedName>
</protein>
<gene>
    <name evidence="1" type="ordered locus">Dde_0971</name>
</gene>
<evidence type="ECO:0000313" key="1">
    <source>
        <dbReference type="EMBL" id="ABB37772.1"/>
    </source>
</evidence>